<reference evidence="3 4" key="1">
    <citation type="submission" date="2024-05" db="EMBL/GenBank/DDBJ databases">
        <authorList>
            <person name="Zhao H."/>
            <person name="Xu Y."/>
            <person name="Lin S."/>
            <person name="Spain J.C."/>
            <person name="Zhou N.-Y."/>
        </authorList>
    </citation>
    <scope>NUCLEOTIDE SEQUENCE [LARGE SCALE GENOMIC DNA]</scope>
    <source>
        <strain evidence="3 4">NEAU-NG30</strain>
    </source>
</reference>
<dbReference type="RefSeq" id="WP_348955825.1">
    <property type="nucleotide sequence ID" value="NZ_JBDZYD010000016.1"/>
</dbReference>
<proteinExistence type="predicted"/>
<sequence length="326" mass="33833">MTRTEHETETLIRESLDRLAARAPDGRAVRDALARAGRNRRPSARLALVAAAVVALVAGVVAGTQVLTRTDLAPAAGRPVLGYSPEWLPDGFTEQYREGGPGIAPQVRRWFAGPAEITLSAYSTADPEWSQAALRIASIKDQVLVRGRVAMVTGNTGTAALLTWLADERHVLTAQVTGVPDARAVARRVAESVTAEPVGVRGELRFGPLPAGLAERSAAVRGTGPGDASTELTAASPDHPSVAAVRATASAGSPGIGGAAPVTVRGGQGFYLAPKDGDEAMVAVRLPSGRWLTVSGRQPEAVLAAVADGIQLDPAPDYRWLGRATS</sequence>
<gene>
    <name evidence="3" type="ORF">ABJI51_37205</name>
</gene>
<feature type="transmembrane region" description="Helical" evidence="2">
    <location>
        <begin position="46"/>
        <end position="67"/>
    </location>
</feature>
<comment type="caution">
    <text evidence="3">The sequence shown here is derived from an EMBL/GenBank/DDBJ whole genome shotgun (WGS) entry which is preliminary data.</text>
</comment>
<accession>A0ABV0LR02</accession>
<keyword evidence="4" id="KW-1185">Reference proteome</keyword>
<evidence type="ECO:0000256" key="1">
    <source>
        <dbReference type="SAM" id="MobiDB-lite"/>
    </source>
</evidence>
<evidence type="ECO:0000313" key="4">
    <source>
        <dbReference type="Proteomes" id="UP001440984"/>
    </source>
</evidence>
<dbReference type="EMBL" id="JBDZYD010000016">
    <property type="protein sequence ID" value="MEQ0564747.1"/>
    <property type="molecule type" value="Genomic_DNA"/>
</dbReference>
<keyword evidence="2" id="KW-0472">Membrane</keyword>
<protein>
    <submittedName>
        <fullName evidence="3">Uncharacterized protein</fullName>
    </submittedName>
</protein>
<keyword evidence="2" id="KW-1133">Transmembrane helix</keyword>
<keyword evidence="2" id="KW-0812">Transmembrane</keyword>
<name>A0ABV0LR02_9PSEU</name>
<evidence type="ECO:0000313" key="3">
    <source>
        <dbReference type="EMBL" id="MEQ0564747.1"/>
    </source>
</evidence>
<evidence type="ECO:0000256" key="2">
    <source>
        <dbReference type="SAM" id="Phobius"/>
    </source>
</evidence>
<organism evidence="3 4">
    <name type="scientific">Amycolatopsis melonis</name>
    <dbReference type="NCBI Taxonomy" id="3156488"/>
    <lineage>
        <taxon>Bacteria</taxon>
        <taxon>Bacillati</taxon>
        <taxon>Actinomycetota</taxon>
        <taxon>Actinomycetes</taxon>
        <taxon>Pseudonocardiales</taxon>
        <taxon>Pseudonocardiaceae</taxon>
        <taxon>Amycolatopsis</taxon>
    </lineage>
</organism>
<dbReference type="Proteomes" id="UP001440984">
    <property type="component" value="Unassembled WGS sequence"/>
</dbReference>
<feature type="region of interest" description="Disordered" evidence="1">
    <location>
        <begin position="219"/>
        <end position="238"/>
    </location>
</feature>